<accession>B4K9E9</accession>
<keyword evidence="15" id="KW-1185">Reference proteome</keyword>
<dbReference type="SUPFAM" id="SSF57903">
    <property type="entry name" value="FYVE/PHD zinc finger"/>
    <property type="match status" value="1"/>
</dbReference>
<dbReference type="PhylomeDB" id="B4K9E9"/>
<dbReference type="PANTHER" id="PTHR15856">
    <property type="entry name" value="PHD FINGER PROTEIN 20-RELATED"/>
    <property type="match status" value="1"/>
</dbReference>
<evidence type="ECO:0000256" key="10">
    <source>
        <dbReference type="SAM" id="MobiDB-lite"/>
    </source>
</evidence>
<feature type="compositionally biased region" description="Polar residues" evidence="10">
    <location>
        <begin position="749"/>
        <end position="769"/>
    </location>
</feature>
<keyword evidence="2" id="KW-0479">Metal-binding</keyword>
<feature type="region of interest" description="Disordered" evidence="10">
    <location>
        <begin position="189"/>
        <end position="230"/>
    </location>
</feature>
<feature type="region of interest" description="Disordered" evidence="10">
    <location>
        <begin position="373"/>
        <end position="404"/>
    </location>
</feature>
<keyword evidence="3" id="KW-0677">Repeat</keyword>
<dbReference type="GO" id="GO:0008270">
    <property type="term" value="F:zinc ion binding"/>
    <property type="evidence" value="ECO:0007669"/>
    <property type="project" value="UniProtKB-KW"/>
</dbReference>
<dbReference type="Gene3D" id="3.30.40.10">
    <property type="entry name" value="Zinc/RING finger domain, C3HC4 (zinc finger)"/>
    <property type="match status" value="1"/>
</dbReference>
<sequence length="1224" mass="135098">MGRRCCVADCPSTSRLFEHHGVTYHSFPMDAVIRAIWIKNSRISLDRQITKSVLVCSRHFRRLDFNTIRNGKYLLKPRVFPTVFPWGKMEPAEIEADHRALQQATVDGSGVSGSANSGSNEDVIKATVDQIVAQIMEETAVRNAAADAAAKAAKAAEAAAKAEAEAGAESNQKEAAVTKEAAVDSELVASSAGSTTVVSSNEATATSTDSASEAAPAASNTCSPLSNSPPKYGLPTNMAIGARLEALSADGTWLPARIVEVNESEQTLLIRFERNNKLKVSPSTSGGNQEWIAFKSDRLRQRISSRVLPIFELEEKCMARWSGPRKFPGTIKKLLGNDTYEVLFDDGYTKNVRAVHMNKLPRQILANIEQDVDTQSTDSAPPAVAVKRPSTGATSATKKTKVTPQRKDWPLLDMSNLDLAALGLPEIPHDGEWTCHWVNDQPIGTEGYLIVGEHQKPTVIVHDWRLPPGWIKHMYQRSNVLGKWDVILVSPSGKRFRSKSDLKVFLESQGLVYNPDVYDFSIHRRRAKDINAYVYTHDYSPQQPVKPKPMDMSLDTTATESQDQSTSKLLTATPTSKPMSPMGTRRAAGEDSQYMETPVASLMPPAELMSPSPRAPDNEAMPHTAEAADATSVLALDEGTVLEDGFVFIGGLKVQITDNLFVCPSEGCGKTCRKEHILQIHIRHYHKELAQHFSHCPKMQELAVKRTHPSSIEQNEQTPKNQIPNQQFFNKLHQQDLQQSRAFRRQTAVADTSPTVRDNSPTVSPSSRLLSPKVETPTTPKVAPLATSGTPEAATSVAAPAPVVAPPPVEVSPISAPQETTKSSTPVVTSRATKRARASSNKRSSGSRKSSRQRTQRRYADASQENVPAATNAHNSPASGAGCEDTQQSCNTPTPDARNDAKKRRVALSGTPVSSPIIDPMSTPSSNDLVDINAALAPPPPQQASQTPQYIKENGELIRIVRMRQEEIINCICEYGEEDGLMIQCELCLCWQHGACNGIVKESDVPDKYVCYICRNPSRVRDSMRFKHDQDWLFEGKLPVAGYHTPNPQAPKKFELLKRSHTLTGNLLDAKRSMHSLLVKINIARNRYHPKLYLWAKKWDEDQAENATTPVKRPKAEQSDWPHVPQPEAAIDPEECQYRLIEHVKIQQSLLMNRLNEIEGEIDELEKEDTLTDLKDANMSTTKEAMATFIKELETLKRLANLNKVANMKQALKNQEQSTEVAQV</sequence>
<keyword evidence="5" id="KW-0862">Zinc</keyword>
<evidence type="ECO:0000259" key="11">
    <source>
        <dbReference type="PROSITE" id="PS50157"/>
    </source>
</evidence>
<dbReference type="FunCoup" id="B4K9E9">
    <property type="interactions" value="1592"/>
</dbReference>
<dbReference type="InParanoid" id="B4K9E9"/>
<dbReference type="SMART" id="SM00980">
    <property type="entry name" value="THAP"/>
    <property type="match status" value="1"/>
</dbReference>
<dbReference type="SUPFAM" id="SSF57716">
    <property type="entry name" value="Glucocorticoid receptor-like (DNA-binding domain)"/>
    <property type="match status" value="1"/>
</dbReference>
<evidence type="ECO:0000256" key="8">
    <source>
        <dbReference type="PROSITE-ProRule" id="PRU00042"/>
    </source>
</evidence>
<dbReference type="FunFam" id="3.30.890.10:FF:000009">
    <property type="entry name" value="Methyl-CpG binding domain protein 4"/>
    <property type="match status" value="1"/>
</dbReference>
<dbReference type="OrthoDB" id="161570at2759"/>
<dbReference type="SUPFAM" id="SSF63748">
    <property type="entry name" value="Tudor/PWWP/MBT"/>
    <property type="match status" value="1"/>
</dbReference>
<dbReference type="InterPro" id="IPR001739">
    <property type="entry name" value="Methyl_CpG_DNA-bd"/>
</dbReference>
<dbReference type="PROSITE" id="PS50950">
    <property type="entry name" value="ZF_THAP"/>
    <property type="match status" value="1"/>
</dbReference>
<dbReference type="InterPro" id="IPR013083">
    <property type="entry name" value="Znf_RING/FYVE/PHD"/>
</dbReference>
<evidence type="ECO:0008006" key="16">
    <source>
        <dbReference type="Google" id="ProtNLM"/>
    </source>
</evidence>
<feature type="compositionally biased region" description="Low complexity" evidence="10">
    <location>
        <begin position="189"/>
        <end position="221"/>
    </location>
</feature>
<feature type="compositionally biased region" description="Polar residues" evidence="10">
    <location>
        <begin position="554"/>
        <end position="578"/>
    </location>
</feature>
<dbReference type="InterPro" id="IPR016177">
    <property type="entry name" value="DNA-bd_dom_sf"/>
</dbReference>
<reference evidence="14 15" key="1">
    <citation type="journal article" date="2007" name="Nature">
        <title>Evolution of genes and genomes on the Drosophila phylogeny.</title>
        <authorList>
            <consortium name="Drosophila 12 Genomes Consortium"/>
            <person name="Clark A.G."/>
            <person name="Eisen M.B."/>
            <person name="Smith D.R."/>
            <person name="Bergman C.M."/>
            <person name="Oliver B."/>
            <person name="Markow T.A."/>
            <person name="Kaufman T.C."/>
            <person name="Kellis M."/>
            <person name="Gelbart W."/>
            <person name="Iyer V.N."/>
            <person name="Pollard D.A."/>
            <person name="Sackton T.B."/>
            <person name="Larracuente A.M."/>
            <person name="Singh N.D."/>
            <person name="Abad J.P."/>
            <person name="Abt D.N."/>
            <person name="Adryan B."/>
            <person name="Aguade M."/>
            <person name="Akashi H."/>
            <person name="Anderson W.W."/>
            <person name="Aquadro C.F."/>
            <person name="Ardell D.H."/>
            <person name="Arguello R."/>
            <person name="Artieri C.G."/>
            <person name="Barbash D.A."/>
            <person name="Barker D."/>
            <person name="Barsanti P."/>
            <person name="Batterham P."/>
            <person name="Batzoglou S."/>
            <person name="Begun D."/>
            <person name="Bhutkar A."/>
            <person name="Blanco E."/>
            <person name="Bosak S.A."/>
            <person name="Bradley R.K."/>
            <person name="Brand A.D."/>
            <person name="Brent M.R."/>
            <person name="Brooks A.N."/>
            <person name="Brown R.H."/>
            <person name="Butlin R.K."/>
            <person name="Caggese C."/>
            <person name="Calvi B.R."/>
            <person name="Bernardo de Carvalho A."/>
            <person name="Caspi A."/>
            <person name="Castrezana S."/>
            <person name="Celniker S.E."/>
            <person name="Chang J.L."/>
            <person name="Chapple C."/>
            <person name="Chatterji S."/>
            <person name="Chinwalla A."/>
            <person name="Civetta A."/>
            <person name="Clifton S.W."/>
            <person name="Comeron J.M."/>
            <person name="Costello J.C."/>
            <person name="Coyne J.A."/>
            <person name="Daub J."/>
            <person name="David R.G."/>
            <person name="Delcher A.L."/>
            <person name="Delehaunty K."/>
            <person name="Do C.B."/>
            <person name="Ebling H."/>
            <person name="Edwards K."/>
            <person name="Eickbush T."/>
            <person name="Evans J.D."/>
            <person name="Filipski A."/>
            <person name="Findeiss S."/>
            <person name="Freyhult E."/>
            <person name="Fulton L."/>
            <person name="Fulton R."/>
            <person name="Garcia A.C."/>
            <person name="Gardiner A."/>
            <person name="Garfield D.A."/>
            <person name="Garvin B.E."/>
            <person name="Gibson G."/>
            <person name="Gilbert D."/>
            <person name="Gnerre S."/>
            <person name="Godfrey J."/>
            <person name="Good R."/>
            <person name="Gotea V."/>
            <person name="Gravely B."/>
            <person name="Greenberg A.J."/>
            <person name="Griffiths-Jones S."/>
            <person name="Gross S."/>
            <person name="Guigo R."/>
            <person name="Gustafson E.A."/>
            <person name="Haerty W."/>
            <person name="Hahn M.W."/>
            <person name="Halligan D.L."/>
            <person name="Halpern A.L."/>
            <person name="Halter G.M."/>
            <person name="Han M.V."/>
            <person name="Heger A."/>
            <person name="Hillier L."/>
            <person name="Hinrichs A.S."/>
            <person name="Holmes I."/>
            <person name="Hoskins R.A."/>
            <person name="Hubisz M.J."/>
            <person name="Hultmark D."/>
            <person name="Huntley M.A."/>
            <person name="Jaffe D.B."/>
            <person name="Jagadeeshan S."/>
            <person name="Jeck W.R."/>
            <person name="Johnson J."/>
            <person name="Jones C.D."/>
            <person name="Jordan W.C."/>
            <person name="Karpen G.H."/>
            <person name="Kataoka E."/>
            <person name="Keightley P.D."/>
            <person name="Kheradpour P."/>
            <person name="Kirkness E.F."/>
            <person name="Koerich L.B."/>
            <person name="Kristiansen K."/>
            <person name="Kudrna D."/>
            <person name="Kulathinal R.J."/>
            <person name="Kumar S."/>
            <person name="Kwok R."/>
            <person name="Lander E."/>
            <person name="Langley C.H."/>
            <person name="Lapoint R."/>
            <person name="Lazzaro B.P."/>
            <person name="Lee S.J."/>
            <person name="Levesque L."/>
            <person name="Li R."/>
            <person name="Lin C.F."/>
            <person name="Lin M.F."/>
            <person name="Lindblad-Toh K."/>
            <person name="Llopart A."/>
            <person name="Long M."/>
            <person name="Low L."/>
            <person name="Lozovsky E."/>
            <person name="Lu J."/>
            <person name="Luo M."/>
            <person name="Machado C.A."/>
            <person name="Makalowski W."/>
            <person name="Marzo M."/>
            <person name="Matsuda M."/>
            <person name="Matzkin L."/>
            <person name="McAllister B."/>
            <person name="McBride C.S."/>
            <person name="McKernan B."/>
            <person name="McKernan K."/>
            <person name="Mendez-Lago M."/>
            <person name="Minx P."/>
            <person name="Mollenhauer M.U."/>
            <person name="Montooth K."/>
            <person name="Mount S.M."/>
            <person name="Mu X."/>
            <person name="Myers E."/>
            <person name="Negre B."/>
            <person name="Newfeld S."/>
            <person name="Nielsen R."/>
            <person name="Noor M.A."/>
            <person name="O'Grady P."/>
            <person name="Pachter L."/>
            <person name="Papaceit M."/>
            <person name="Parisi M.J."/>
            <person name="Parisi M."/>
            <person name="Parts L."/>
            <person name="Pedersen J.S."/>
            <person name="Pesole G."/>
            <person name="Phillippy A.M."/>
            <person name="Ponting C.P."/>
            <person name="Pop M."/>
            <person name="Porcelli D."/>
            <person name="Powell J.R."/>
            <person name="Prohaska S."/>
            <person name="Pruitt K."/>
            <person name="Puig M."/>
            <person name="Quesneville H."/>
            <person name="Ram K.R."/>
            <person name="Rand D."/>
            <person name="Rasmussen M.D."/>
            <person name="Reed L.K."/>
            <person name="Reenan R."/>
            <person name="Reily A."/>
            <person name="Remington K.A."/>
            <person name="Rieger T.T."/>
            <person name="Ritchie M.G."/>
            <person name="Robin C."/>
            <person name="Rogers Y.H."/>
            <person name="Rohde C."/>
            <person name="Rozas J."/>
            <person name="Rubenfield M.J."/>
            <person name="Ruiz A."/>
            <person name="Russo S."/>
            <person name="Salzberg S.L."/>
            <person name="Sanchez-Gracia A."/>
            <person name="Saranga D.J."/>
            <person name="Sato H."/>
            <person name="Schaeffer S.W."/>
            <person name="Schatz M.C."/>
            <person name="Schlenke T."/>
            <person name="Schwartz R."/>
            <person name="Segarra C."/>
            <person name="Singh R.S."/>
            <person name="Sirot L."/>
            <person name="Sirota M."/>
            <person name="Sisneros N.B."/>
            <person name="Smith C.D."/>
            <person name="Smith T.F."/>
            <person name="Spieth J."/>
            <person name="Stage D.E."/>
            <person name="Stark A."/>
            <person name="Stephan W."/>
            <person name="Strausberg R.L."/>
            <person name="Strempel S."/>
            <person name="Sturgill D."/>
            <person name="Sutton G."/>
            <person name="Sutton G.G."/>
            <person name="Tao W."/>
            <person name="Teichmann S."/>
            <person name="Tobari Y.N."/>
            <person name="Tomimura Y."/>
            <person name="Tsolas J.M."/>
            <person name="Valente V.L."/>
            <person name="Venter E."/>
            <person name="Venter J.C."/>
            <person name="Vicario S."/>
            <person name="Vieira F.G."/>
            <person name="Vilella A.J."/>
            <person name="Villasante A."/>
            <person name="Walenz B."/>
            <person name="Wang J."/>
            <person name="Wasserman M."/>
            <person name="Watts T."/>
            <person name="Wilson D."/>
            <person name="Wilson R.K."/>
            <person name="Wing R.A."/>
            <person name="Wolfner M.F."/>
            <person name="Wong A."/>
            <person name="Wong G.K."/>
            <person name="Wu C.I."/>
            <person name="Wu G."/>
            <person name="Yamamoto D."/>
            <person name="Yang H.P."/>
            <person name="Yang S.P."/>
            <person name="Yorke J.A."/>
            <person name="Yoshida K."/>
            <person name="Zdobnov E."/>
            <person name="Zhang P."/>
            <person name="Zhang Y."/>
            <person name="Zimin A.V."/>
            <person name="Baldwin J."/>
            <person name="Abdouelleil A."/>
            <person name="Abdulkadir J."/>
            <person name="Abebe A."/>
            <person name="Abera B."/>
            <person name="Abreu J."/>
            <person name="Acer S.C."/>
            <person name="Aftuck L."/>
            <person name="Alexander A."/>
            <person name="An P."/>
            <person name="Anderson E."/>
            <person name="Anderson S."/>
            <person name="Arachi H."/>
            <person name="Azer M."/>
            <person name="Bachantsang P."/>
            <person name="Barry A."/>
            <person name="Bayul T."/>
            <person name="Berlin A."/>
            <person name="Bessette D."/>
            <person name="Bloom T."/>
            <person name="Blye J."/>
            <person name="Boguslavskiy L."/>
            <person name="Bonnet C."/>
            <person name="Boukhgalter B."/>
            <person name="Bourzgui I."/>
            <person name="Brown A."/>
            <person name="Cahill P."/>
            <person name="Channer S."/>
            <person name="Cheshatsang Y."/>
            <person name="Chuda L."/>
            <person name="Citroen M."/>
            <person name="Collymore A."/>
            <person name="Cooke P."/>
            <person name="Costello M."/>
            <person name="D'Aco K."/>
            <person name="Daza R."/>
            <person name="De Haan G."/>
            <person name="DeGray S."/>
            <person name="DeMaso C."/>
            <person name="Dhargay N."/>
            <person name="Dooley K."/>
            <person name="Dooley E."/>
            <person name="Doricent M."/>
            <person name="Dorje P."/>
            <person name="Dorjee K."/>
            <person name="Dupes A."/>
            <person name="Elong R."/>
            <person name="Falk J."/>
            <person name="Farina A."/>
            <person name="Faro S."/>
            <person name="Ferguson D."/>
            <person name="Fisher S."/>
            <person name="Foley C.D."/>
            <person name="Franke A."/>
            <person name="Friedrich D."/>
            <person name="Gadbois L."/>
            <person name="Gearin G."/>
            <person name="Gearin C.R."/>
            <person name="Giannoukos G."/>
            <person name="Goode T."/>
            <person name="Graham J."/>
            <person name="Grandbois E."/>
            <person name="Grewal S."/>
            <person name="Gyaltsen K."/>
            <person name="Hafez N."/>
            <person name="Hagos B."/>
            <person name="Hall J."/>
            <person name="Henson C."/>
            <person name="Hollinger A."/>
            <person name="Honan T."/>
            <person name="Huard M.D."/>
            <person name="Hughes L."/>
            <person name="Hurhula B."/>
            <person name="Husby M.E."/>
            <person name="Kamat A."/>
            <person name="Kanga B."/>
            <person name="Kashin S."/>
            <person name="Khazanovich D."/>
            <person name="Kisner P."/>
            <person name="Lance K."/>
            <person name="Lara M."/>
            <person name="Lee W."/>
            <person name="Lennon N."/>
            <person name="Letendre F."/>
            <person name="LeVine R."/>
            <person name="Lipovsky A."/>
            <person name="Liu X."/>
            <person name="Liu J."/>
            <person name="Liu S."/>
            <person name="Lokyitsang T."/>
            <person name="Lokyitsang Y."/>
            <person name="Lubonja R."/>
            <person name="Lui A."/>
            <person name="MacDonald P."/>
            <person name="Magnisalis V."/>
            <person name="Maru K."/>
            <person name="Matthews C."/>
            <person name="McCusker W."/>
            <person name="McDonough S."/>
            <person name="Mehta T."/>
            <person name="Meldrim J."/>
            <person name="Meneus L."/>
            <person name="Mihai O."/>
            <person name="Mihalev A."/>
            <person name="Mihova T."/>
            <person name="Mittelman R."/>
            <person name="Mlenga V."/>
            <person name="Montmayeur A."/>
            <person name="Mulrain L."/>
            <person name="Navidi A."/>
            <person name="Naylor J."/>
            <person name="Negash T."/>
            <person name="Nguyen T."/>
            <person name="Nguyen N."/>
            <person name="Nicol R."/>
            <person name="Norbu C."/>
            <person name="Norbu N."/>
            <person name="Novod N."/>
            <person name="O'Neill B."/>
            <person name="Osman S."/>
            <person name="Markiewicz E."/>
            <person name="Oyono O.L."/>
            <person name="Patti C."/>
            <person name="Phunkhang P."/>
            <person name="Pierre F."/>
            <person name="Priest M."/>
            <person name="Raghuraman S."/>
            <person name="Rege F."/>
            <person name="Reyes R."/>
            <person name="Rise C."/>
            <person name="Rogov P."/>
            <person name="Ross K."/>
            <person name="Ryan E."/>
            <person name="Settipalli S."/>
            <person name="Shea T."/>
            <person name="Sherpa N."/>
            <person name="Shi L."/>
            <person name="Shih D."/>
            <person name="Sparrow T."/>
            <person name="Spaulding J."/>
            <person name="Stalker J."/>
            <person name="Stange-Thomann N."/>
            <person name="Stavropoulos S."/>
            <person name="Stone C."/>
            <person name="Strader C."/>
            <person name="Tesfaye S."/>
            <person name="Thomson T."/>
            <person name="Thoulutsang Y."/>
            <person name="Thoulutsang D."/>
            <person name="Topham K."/>
            <person name="Topping I."/>
            <person name="Tsamla T."/>
            <person name="Vassiliev H."/>
            <person name="Vo A."/>
            <person name="Wangchuk T."/>
            <person name="Wangdi T."/>
            <person name="Weiand M."/>
            <person name="Wilkinson J."/>
            <person name="Wilson A."/>
            <person name="Yadav S."/>
            <person name="Young G."/>
            <person name="Yu Q."/>
            <person name="Zembek L."/>
            <person name="Zhong D."/>
            <person name="Zimmer A."/>
            <person name="Zwirko Z."/>
            <person name="Jaffe D.B."/>
            <person name="Alvarez P."/>
            <person name="Brockman W."/>
            <person name="Butler J."/>
            <person name="Chin C."/>
            <person name="Gnerre S."/>
            <person name="Grabherr M."/>
            <person name="Kleber M."/>
            <person name="Mauceli E."/>
            <person name="MacCallum I."/>
        </authorList>
    </citation>
    <scope>NUCLEOTIDE SEQUENCE [LARGE SCALE GENOMIC DNA]</scope>
    <source>
        <strain evidence="15">Tucson 15081-1352.22</strain>
    </source>
</reference>
<dbReference type="SMART" id="SM00333">
    <property type="entry name" value="TUDOR"/>
    <property type="match status" value="2"/>
</dbReference>
<dbReference type="Gene3D" id="6.20.210.20">
    <property type="entry name" value="THAP domain"/>
    <property type="match status" value="1"/>
</dbReference>
<evidence type="ECO:0000259" key="12">
    <source>
        <dbReference type="PROSITE" id="PS50950"/>
    </source>
</evidence>
<evidence type="ECO:0000259" key="13">
    <source>
        <dbReference type="PROSITE" id="PS50982"/>
    </source>
</evidence>
<feature type="compositionally biased region" description="Polar residues" evidence="10">
    <location>
        <begin position="818"/>
        <end position="828"/>
    </location>
</feature>
<dbReference type="SMART" id="SM00391">
    <property type="entry name" value="MBD"/>
    <property type="match status" value="1"/>
</dbReference>
<evidence type="ECO:0000313" key="15">
    <source>
        <dbReference type="Proteomes" id="UP000009192"/>
    </source>
</evidence>
<dbReference type="InterPro" id="IPR043449">
    <property type="entry name" value="PHF20-like"/>
</dbReference>
<dbReference type="OMA" id="KCMARWS"/>
<dbReference type="GO" id="GO:0005634">
    <property type="term" value="C:nucleus"/>
    <property type="evidence" value="ECO:0007669"/>
    <property type="project" value="UniProtKB-SubCell"/>
</dbReference>
<dbReference type="EMBL" id="CH933806">
    <property type="protein sequence ID" value="EDW15581.1"/>
    <property type="molecule type" value="Genomic_DNA"/>
</dbReference>
<dbReference type="AlphaFoldDB" id="B4K9E9"/>
<evidence type="ECO:0000256" key="3">
    <source>
        <dbReference type="ARBA" id="ARBA00022737"/>
    </source>
</evidence>
<protein>
    <recommendedName>
        <fullName evidence="16">MBD domain-containing protein</fullName>
    </recommendedName>
</protein>
<evidence type="ECO:0000256" key="5">
    <source>
        <dbReference type="ARBA" id="ARBA00022833"/>
    </source>
</evidence>
<gene>
    <name evidence="14" type="primary">Dmoj\GI10057</name>
    <name evidence="14" type="ORF">Dmoj_GI10057</name>
</gene>
<dbReference type="Gene3D" id="3.30.890.10">
    <property type="entry name" value="Methyl-cpg-binding Protein 2, Chain A"/>
    <property type="match status" value="1"/>
</dbReference>
<dbReference type="InterPro" id="IPR019786">
    <property type="entry name" value="Zinc_finger_PHD-type_CS"/>
</dbReference>
<dbReference type="PROSITE" id="PS01359">
    <property type="entry name" value="ZF_PHD_1"/>
    <property type="match status" value="1"/>
</dbReference>
<dbReference type="HOGENOM" id="CLU_005642_0_0_1"/>
<dbReference type="KEGG" id="dmo:Dmoj_GI10057"/>
<evidence type="ECO:0000256" key="7">
    <source>
        <dbReference type="ARBA" id="ARBA00023242"/>
    </source>
</evidence>
<evidence type="ECO:0000313" key="14">
    <source>
        <dbReference type="EMBL" id="EDW15581.1"/>
    </source>
</evidence>
<dbReference type="Proteomes" id="UP000009192">
    <property type="component" value="Unassembled WGS sequence"/>
</dbReference>
<feature type="region of interest" description="Disordered" evidence="10">
    <location>
        <begin position="1106"/>
        <end position="1126"/>
    </location>
</feature>
<dbReference type="GO" id="GO:0003677">
    <property type="term" value="F:DNA binding"/>
    <property type="evidence" value="ECO:0007669"/>
    <property type="project" value="UniProtKB-UniRule"/>
</dbReference>
<evidence type="ECO:0000256" key="9">
    <source>
        <dbReference type="PROSITE-ProRule" id="PRU00309"/>
    </source>
</evidence>
<dbReference type="GO" id="GO:0006357">
    <property type="term" value="P:regulation of transcription by RNA polymerase II"/>
    <property type="evidence" value="ECO:0007669"/>
    <property type="project" value="TreeGrafter"/>
</dbReference>
<dbReference type="Pfam" id="PF05485">
    <property type="entry name" value="THAP"/>
    <property type="match status" value="1"/>
</dbReference>
<dbReference type="Pfam" id="PF20826">
    <property type="entry name" value="PHD_5"/>
    <property type="match status" value="1"/>
</dbReference>
<dbReference type="PROSITE" id="PS00028">
    <property type="entry name" value="ZINC_FINGER_C2H2_1"/>
    <property type="match status" value="1"/>
</dbReference>
<dbReference type="SMR" id="B4K9E9"/>
<dbReference type="InterPro" id="IPR006612">
    <property type="entry name" value="THAP_Znf"/>
</dbReference>
<feature type="region of interest" description="Disordered" evidence="10">
    <location>
        <begin position="735"/>
        <end position="794"/>
    </location>
</feature>
<dbReference type="SUPFAM" id="SSF54171">
    <property type="entry name" value="DNA-binding domain"/>
    <property type="match status" value="1"/>
</dbReference>
<dbReference type="CDD" id="cd01396">
    <property type="entry name" value="MeCP2_MBD"/>
    <property type="match status" value="1"/>
</dbReference>
<feature type="compositionally biased region" description="Basic residues" evidence="10">
    <location>
        <begin position="845"/>
        <end position="857"/>
    </location>
</feature>
<dbReference type="PROSITE" id="PS50157">
    <property type="entry name" value="ZINC_FINGER_C2H2_2"/>
    <property type="match status" value="1"/>
</dbReference>
<dbReference type="PANTHER" id="PTHR15856:SF51">
    <property type="entry name" value="MBD-R2"/>
    <property type="match status" value="1"/>
</dbReference>
<keyword evidence="7" id="KW-0539">Nucleus</keyword>
<evidence type="ECO:0000256" key="1">
    <source>
        <dbReference type="ARBA" id="ARBA00004123"/>
    </source>
</evidence>
<dbReference type="InterPro" id="IPR038441">
    <property type="entry name" value="THAP_Znf_sf"/>
</dbReference>
<dbReference type="Gene3D" id="2.30.30.140">
    <property type="match status" value="2"/>
</dbReference>
<dbReference type="InterPro" id="IPR002999">
    <property type="entry name" value="Tudor"/>
</dbReference>
<name>B4K9E9_DROMO</name>
<feature type="domain" description="MBD" evidence="13">
    <location>
        <begin position="456"/>
        <end position="525"/>
    </location>
</feature>
<dbReference type="InterPro" id="IPR013087">
    <property type="entry name" value="Znf_C2H2_type"/>
</dbReference>
<dbReference type="CDD" id="cd20386">
    <property type="entry name" value="Tudor_PHF20-like"/>
    <property type="match status" value="1"/>
</dbReference>
<dbReference type="PROSITE" id="PS50982">
    <property type="entry name" value="MBD"/>
    <property type="match status" value="1"/>
</dbReference>
<evidence type="ECO:0000256" key="6">
    <source>
        <dbReference type="ARBA" id="ARBA00023125"/>
    </source>
</evidence>
<feature type="domain" description="C2H2-type" evidence="11">
    <location>
        <begin position="661"/>
        <end position="686"/>
    </location>
</feature>
<dbReference type="eggNOG" id="KOG1844">
    <property type="taxonomic scope" value="Eukaryota"/>
</dbReference>
<feature type="compositionally biased region" description="Polar residues" evidence="10">
    <location>
        <begin position="885"/>
        <end position="894"/>
    </location>
</feature>
<comment type="subcellular location">
    <subcellularLocation>
        <location evidence="1">Nucleus</location>
    </subcellularLocation>
</comment>
<dbReference type="GO" id="GO:0044545">
    <property type="term" value="C:NSL complex"/>
    <property type="evidence" value="ECO:0007669"/>
    <property type="project" value="TreeGrafter"/>
</dbReference>
<proteinExistence type="predicted"/>
<evidence type="ECO:0000256" key="2">
    <source>
        <dbReference type="ARBA" id="ARBA00022723"/>
    </source>
</evidence>
<dbReference type="InterPro" id="IPR011011">
    <property type="entry name" value="Znf_FYVE_PHD"/>
</dbReference>
<dbReference type="Pfam" id="PF01429">
    <property type="entry name" value="MBD"/>
    <property type="match status" value="1"/>
</dbReference>
<keyword evidence="6 9" id="KW-0238">DNA-binding</keyword>
<feature type="domain" description="THAP-type" evidence="12">
    <location>
        <begin position="1"/>
        <end position="84"/>
    </location>
</feature>
<feature type="region of interest" description="Disordered" evidence="10">
    <location>
        <begin position="809"/>
        <end position="902"/>
    </location>
</feature>
<keyword evidence="4 8" id="KW-0863">Zinc-finger</keyword>
<feature type="region of interest" description="Disordered" evidence="10">
    <location>
        <begin position="540"/>
        <end position="592"/>
    </location>
</feature>
<evidence type="ECO:0000256" key="4">
    <source>
        <dbReference type="ARBA" id="ARBA00022771"/>
    </source>
</evidence>
<dbReference type="eggNOG" id="KOG4161">
    <property type="taxonomic scope" value="Eukaryota"/>
</dbReference>
<organism evidence="14 15">
    <name type="scientific">Drosophila mojavensis</name>
    <name type="common">Fruit fly</name>
    <dbReference type="NCBI Taxonomy" id="7230"/>
    <lineage>
        <taxon>Eukaryota</taxon>
        <taxon>Metazoa</taxon>
        <taxon>Ecdysozoa</taxon>
        <taxon>Arthropoda</taxon>
        <taxon>Hexapoda</taxon>
        <taxon>Insecta</taxon>
        <taxon>Pterygota</taxon>
        <taxon>Neoptera</taxon>
        <taxon>Endopterygota</taxon>
        <taxon>Diptera</taxon>
        <taxon>Brachycera</taxon>
        <taxon>Muscomorpha</taxon>
        <taxon>Ephydroidea</taxon>
        <taxon>Drosophilidae</taxon>
        <taxon>Drosophila</taxon>
    </lineage>
</organism>